<dbReference type="EMBL" id="BAABIL010000205">
    <property type="protein sequence ID" value="GAA4975526.1"/>
    <property type="molecule type" value="Genomic_DNA"/>
</dbReference>
<comment type="caution">
    <text evidence="3">The sequence shown here is derived from an EMBL/GenBank/DDBJ whole genome shotgun (WGS) entry which is preliminary data.</text>
</comment>
<feature type="domain" description="Bulb-type lectin" evidence="2">
    <location>
        <begin position="277"/>
        <end position="411"/>
    </location>
</feature>
<dbReference type="SMART" id="SM00108">
    <property type="entry name" value="B_lectin"/>
    <property type="match status" value="2"/>
</dbReference>
<dbReference type="Gene3D" id="2.90.10.10">
    <property type="entry name" value="Bulb-type lectin domain"/>
    <property type="match status" value="4"/>
</dbReference>
<feature type="region of interest" description="Disordered" evidence="1">
    <location>
        <begin position="238"/>
        <end position="274"/>
    </location>
</feature>
<proteinExistence type="predicted"/>
<feature type="compositionally biased region" description="Basic and acidic residues" evidence="1">
    <location>
        <begin position="239"/>
        <end position="248"/>
    </location>
</feature>
<sequence>MDEQEHHSRQLERWRQEADSGQADAAALLAQWHRRLELGPDEWSDRPRQASPDEAYWTRRMVELGSFPSAWQAVQWAVQDRDVQRAAYWTRTATTLQCAAAGNVVRAADDLFVPFAWDRAPDSFCADTTVMIQAENHDAAGAALGAAAFRMGLVNALGHEYADEREQEELEDRLPGEDDWQARTVSCIGGGGNHRWGPWTWIDGGIGGVSVAMLSTMLGILIEEVHRAGLSGAVLRSGRRADRGDHTPAHAVSTPHPSQVASDDGGADPSRRDRAVGDRLNAGEVLSVGASLMSANGRYTFTYRDDGNLVLEGPGGISWSSQTGGQPLGTCRMSDDGDLVLDVVVPSTDWSSRAPGTPGDHLIVAVDGDVAVYRLWASRTAGTAGNHLVVQDDGNVVVYRPDGTPAWSTRTWVFTGPLATGDGMRPGDTLTPGASITSTDGRHRLTYQSDGDLVLHGAAGVSWASGTAGGPAGVCFMQSDGNLVLYAPGGSALWASGTHRHPGSHLTLQNDGLAVISRPDGTAVWSSVTGRP</sequence>
<evidence type="ECO:0000313" key="4">
    <source>
        <dbReference type="Proteomes" id="UP001501195"/>
    </source>
</evidence>
<evidence type="ECO:0000259" key="2">
    <source>
        <dbReference type="PROSITE" id="PS50927"/>
    </source>
</evidence>
<feature type="compositionally biased region" description="Basic and acidic residues" evidence="1">
    <location>
        <begin position="1"/>
        <end position="18"/>
    </location>
</feature>
<dbReference type="PROSITE" id="PS50927">
    <property type="entry name" value="BULB_LECTIN"/>
    <property type="match status" value="2"/>
</dbReference>
<accession>A0ABP9HQ30</accession>
<organism evidence="3 4">
    <name type="scientific">Kineococcus glutinatus</name>
    <dbReference type="NCBI Taxonomy" id="1070872"/>
    <lineage>
        <taxon>Bacteria</taxon>
        <taxon>Bacillati</taxon>
        <taxon>Actinomycetota</taxon>
        <taxon>Actinomycetes</taxon>
        <taxon>Kineosporiales</taxon>
        <taxon>Kineosporiaceae</taxon>
        <taxon>Kineococcus</taxon>
    </lineage>
</organism>
<evidence type="ECO:0000313" key="3">
    <source>
        <dbReference type="EMBL" id="GAA4975526.1"/>
    </source>
</evidence>
<evidence type="ECO:0000256" key="1">
    <source>
        <dbReference type="SAM" id="MobiDB-lite"/>
    </source>
</evidence>
<protein>
    <recommendedName>
        <fullName evidence="2">Bulb-type lectin domain-containing protein</fullName>
    </recommendedName>
</protein>
<dbReference type="RefSeq" id="WP_345711901.1">
    <property type="nucleotide sequence ID" value="NZ_BAABIL010000205.1"/>
</dbReference>
<reference evidence="4" key="1">
    <citation type="journal article" date="2019" name="Int. J. Syst. Evol. Microbiol.">
        <title>The Global Catalogue of Microorganisms (GCM) 10K type strain sequencing project: providing services to taxonomists for standard genome sequencing and annotation.</title>
        <authorList>
            <consortium name="The Broad Institute Genomics Platform"/>
            <consortium name="The Broad Institute Genome Sequencing Center for Infectious Disease"/>
            <person name="Wu L."/>
            <person name="Ma J."/>
        </authorList>
    </citation>
    <scope>NUCLEOTIDE SEQUENCE [LARGE SCALE GENOMIC DNA]</scope>
    <source>
        <strain evidence="4">JCM 18126</strain>
    </source>
</reference>
<dbReference type="InterPro" id="IPR036426">
    <property type="entry name" value="Bulb-type_lectin_dom_sf"/>
</dbReference>
<dbReference type="InterPro" id="IPR001480">
    <property type="entry name" value="Bulb-type_lectin_dom"/>
</dbReference>
<keyword evidence="4" id="KW-1185">Reference proteome</keyword>
<feature type="region of interest" description="Disordered" evidence="1">
    <location>
        <begin position="1"/>
        <end position="22"/>
    </location>
</feature>
<gene>
    <name evidence="3" type="ORF">GCM10023225_15780</name>
</gene>
<feature type="domain" description="Bulb-type lectin" evidence="2">
    <location>
        <begin position="421"/>
        <end position="529"/>
    </location>
</feature>
<dbReference type="Proteomes" id="UP001501195">
    <property type="component" value="Unassembled WGS sequence"/>
</dbReference>
<dbReference type="SUPFAM" id="SSF51110">
    <property type="entry name" value="alpha-D-mannose-specific plant lectins"/>
    <property type="match status" value="2"/>
</dbReference>
<name>A0ABP9HQ30_9ACTN</name>